<dbReference type="PIRSF" id="PIRSF005225">
    <property type="entry name" value="LAG1_LAC1"/>
    <property type="match status" value="1"/>
</dbReference>
<keyword evidence="6 12" id="KW-0812">Transmembrane</keyword>
<dbReference type="RefSeq" id="XP_035448827.2">
    <property type="nucleotide sequence ID" value="XM_035592934.2"/>
</dbReference>
<evidence type="ECO:0000256" key="2">
    <source>
        <dbReference type="ARBA" id="ARBA00004477"/>
    </source>
</evidence>
<dbReference type="Proteomes" id="UP000829999">
    <property type="component" value="Chromosome 11"/>
</dbReference>
<evidence type="ECO:0000256" key="5">
    <source>
        <dbReference type="ARBA" id="ARBA00022679"/>
    </source>
</evidence>
<keyword evidence="7" id="KW-0256">Endoplasmic reticulum</keyword>
<dbReference type="Pfam" id="PF03798">
    <property type="entry name" value="TRAM_LAG1_CLN8"/>
    <property type="match status" value="1"/>
</dbReference>
<dbReference type="GeneID" id="118275077"/>
<dbReference type="GO" id="GO:0005789">
    <property type="term" value="C:endoplasmic reticulum membrane"/>
    <property type="evidence" value="ECO:0007669"/>
    <property type="project" value="UniProtKB-SubCell"/>
</dbReference>
<evidence type="ECO:0000256" key="3">
    <source>
        <dbReference type="ARBA" id="ARBA00004760"/>
    </source>
</evidence>
<dbReference type="SMART" id="SM00724">
    <property type="entry name" value="TLC"/>
    <property type="match status" value="1"/>
</dbReference>
<feature type="transmembrane region" description="Helical" evidence="13">
    <location>
        <begin position="300"/>
        <end position="328"/>
    </location>
</feature>
<dbReference type="FunFam" id="1.10.10.60:FF:000020">
    <property type="entry name" value="Ceramide synthase 5"/>
    <property type="match status" value="1"/>
</dbReference>
<sequence length="369" mass="43807">MDTLKWLSDLFWDERWWLPRGAKWADVTNGPDKTVLHPDVSDFYYVIPLTIGLLVLRYVLNIYCFIPLGLALGIRNKKKKNLQHIPVLEAAYRKNALIKDTTALAKQLDMSERQVERWWRLRRNQDKTSSLTKFCEHAWKTFYLFFSTPTVYYIVWDKDWFWDLDKCYTNYGKHELTMDIYWFYLTTMSYMIALSITFFHDVKRKDFWGMLAHHVVTILLLCISWIISAFRIGIVVIVLLDLTETWLEFVKALKRANFERLATSLFVAFVPAWFYTRMYLFPLYLYSTSIRSMVFWGHVFALYIVNAMLFVLFFLCVYWSVLIVKVVFDTMRSGVPRDVRSSSSEVSEAEVDKLLLQTIDKKNALNKSL</sequence>
<keyword evidence="10 12" id="KW-0472">Membrane</keyword>
<evidence type="ECO:0000256" key="1">
    <source>
        <dbReference type="ARBA" id="ARBA00004123"/>
    </source>
</evidence>
<feature type="transmembrane region" description="Helical" evidence="13">
    <location>
        <begin position="261"/>
        <end position="280"/>
    </location>
</feature>
<evidence type="ECO:0000259" key="14">
    <source>
        <dbReference type="PROSITE" id="PS50922"/>
    </source>
</evidence>
<name>A0A9R0DDM0_SPOFR</name>
<evidence type="ECO:0000256" key="8">
    <source>
        <dbReference type="ARBA" id="ARBA00022989"/>
    </source>
</evidence>
<dbReference type="GO" id="GO:0046513">
    <property type="term" value="P:ceramide biosynthetic process"/>
    <property type="evidence" value="ECO:0007669"/>
    <property type="project" value="InterPro"/>
</dbReference>
<dbReference type="OrthoDB" id="537032at2759"/>
<evidence type="ECO:0000256" key="7">
    <source>
        <dbReference type="ARBA" id="ARBA00022824"/>
    </source>
</evidence>
<evidence type="ECO:0000256" key="4">
    <source>
        <dbReference type="ARBA" id="ARBA00004991"/>
    </source>
</evidence>
<dbReference type="InterPro" id="IPR001356">
    <property type="entry name" value="HD"/>
</dbReference>
<evidence type="ECO:0000256" key="10">
    <source>
        <dbReference type="ARBA" id="ARBA00023136"/>
    </source>
</evidence>
<evidence type="ECO:0000256" key="6">
    <source>
        <dbReference type="ARBA" id="ARBA00022692"/>
    </source>
</evidence>
<dbReference type="CDD" id="cd00086">
    <property type="entry name" value="homeodomain"/>
    <property type="match status" value="1"/>
</dbReference>
<feature type="transmembrane region" description="Helical" evidence="13">
    <location>
        <begin position="43"/>
        <end position="74"/>
    </location>
</feature>
<accession>A0A9R0DDM0</accession>
<keyword evidence="5" id="KW-0808">Transferase</keyword>
<dbReference type="GO" id="GO:0003677">
    <property type="term" value="F:DNA binding"/>
    <property type="evidence" value="ECO:0007669"/>
    <property type="project" value="InterPro"/>
</dbReference>
<dbReference type="AlphaFoldDB" id="A0A9R0DDM0"/>
<organism evidence="15 16">
    <name type="scientific">Spodoptera frugiperda</name>
    <name type="common">Fall armyworm</name>
    <dbReference type="NCBI Taxonomy" id="7108"/>
    <lineage>
        <taxon>Eukaryota</taxon>
        <taxon>Metazoa</taxon>
        <taxon>Ecdysozoa</taxon>
        <taxon>Arthropoda</taxon>
        <taxon>Hexapoda</taxon>
        <taxon>Insecta</taxon>
        <taxon>Pterygota</taxon>
        <taxon>Neoptera</taxon>
        <taxon>Endopterygota</taxon>
        <taxon>Lepidoptera</taxon>
        <taxon>Glossata</taxon>
        <taxon>Ditrysia</taxon>
        <taxon>Noctuoidea</taxon>
        <taxon>Noctuidae</taxon>
        <taxon>Amphipyrinae</taxon>
        <taxon>Spodoptera</taxon>
    </lineage>
</organism>
<evidence type="ECO:0000256" key="13">
    <source>
        <dbReference type="SAM" id="Phobius"/>
    </source>
</evidence>
<evidence type="ECO:0000256" key="12">
    <source>
        <dbReference type="PROSITE-ProRule" id="PRU00205"/>
    </source>
</evidence>
<protein>
    <submittedName>
        <fullName evidence="16">Ceramide synthase 6-like</fullName>
    </submittedName>
</protein>
<dbReference type="GO" id="GO:0005634">
    <property type="term" value="C:nucleus"/>
    <property type="evidence" value="ECO:0007669"/>
    <property type="project" value="UniProtKB-SubCell"/>
</dbReference>
<dbReference type="InterPro" id="IPR006634">
    <property type="entry name" value="TLC-dom"/>
</dbReference>
<comment type="pathway">
    <text evidence="4">Sphingolipid metabolism.</text>
</comment>
<dbReference type="PANTHER" id="PTHR12560">
    <property type="entry name" value="LONGEVITY ASSURANCE FACTOR 1 LAG1"/>
    <property type="match status" value="1"/>
</dbReference>
<dbReference type="GO" id="GO:0050291">
    <property type="term" value="F:sphingosine N-acyltransferase activity"/>
    <property type="evidence" value="ECO:0007669"/>
    <property type="project" value="InterPro"/>
</dbReference>
<dbReference type="InterPro" id="IPR016439">
    <property type="entry name" value="Lag1/Lac1-like"/>
</dbReference>
<keyword evidence="9" id="KW-0443">Lipid metabolism</keyword>
<proteinExistence type="predicted"/>
<evidence type="ECO:0000313" key="15">
    <source>
        <dbReference type="Proteomes" id="UP000829999"/>
    </source>
</evidence>
<keyword evidence="8 13" id="KW-1133">Transmembrane helix</keyword>
<feature type="transmembrane region" description="Helical" evidence="13">
    <location>
        <begin position="180"/>
        <end position="199"/>
    </location>
</feature>
<gene>
    <name evidence="16" type="primary">LOC118275077</name>
</gene>
<keyword evidence="15" id="KW-1185">Reference proteome</keyword>
<dbReference type="PROSITE" id="PS50922">
    <property type="entry name" value="TLC"/>
    <property type="match status" value="1"/>
</dbReference>
<dbReference type="InterPro" id="IPR009057">
    <property type="entry name" value="Homeodomain-like_sf"/>
</dbReference>
<comment type="pathway">
    <text evidence="3">Lipid metabolism; sphingolipid metabolism.</text>
</comment>
<comment type="subcellular location">
    <subcellularLocation>
        <location evidence="2">Endoplasmic reticulum membrane</location>
        <topology evidence="2">Multi-pass membrane protein</topology>
    </subcellularLocation>
    <subcellularLocation>
        <location evidence="1">Nucleus</location>
    </subcellularLocation>
</comment>
<feature type="transmembrane region" description="Helical" evidence="13">
    <location>
        <begin position="211"/>
        <end position="240"/>
    </location>
</feature>
<feature type="domain" description="TLC" evidence="14">
    <location>
        <begin position="132"/>
        <end position="332"/>
    </location>
</feature>
<evidence type="ECO:0000256" key="9">
    <source>
        <dbReference type="ARBA" id="ARBA00023098"/>
    </source>
</evidence>
<evidence type="ECO:0000256" key="11">
    <source>
        <dbReference type="ARBA" id="ARBA00049036"/>
    </source>
</evidence>
<dbReference type="PANTHER" id="PTHR12560:SF0">
    <property type="entry name" value="LD18904P"/>
    <property type="match status" value="1"/>
</dbReference>
<dbReference type="Gene3D" id="1.10.10.60">
    <property type="entry name" value="Homeodomain-like"/>
    <property type="match status" value="1"/>
</dbReference>
<evidence type="ECO:0000313" key="16">
    <source>
        <dbReference type="RefSeq" id="XP_035448827.2"/>
    </source>
</evidence>
<reference evidence="16" key="1">
    <citation type="submission" date="2025-08" db="UniProtKB">
        <authorList>
            <consortium name="RefSeq"/>
        </authorList>
    </citation>
    <scope>IDENTIFICATION</scope>
    <source>
        <tissue evidence="16">Whole larval tissue</tissue>
    </source>
</reference>
<dbReference type="SUPFAM" id="SSF46689">
    <property type="entry name" value="Homeodomain-like"/>
    <property type="match status" value="1"/>
</dbReference>
<comment type="catalytic activity">
    <reaction evidence="11">
        <text>sphinganine + octadecanoyl-CoA = N-(octadecanoyl)-sphinganine + CoA + H(+)</text>
        <dbReference type="Rhea" id="RHEA:36547"/>
        <dbReference type="ChEBI" id="CHEBI:15378"/>
        <dbReference type="ChEBI" id="CHEBI:57287"/>
        <dbReference type="ChEBI" id="CHEBI:57394"/>
        <dbReference type="ChEBI" id="CHEBI:57817"/>
        <dbReference type="ChEBI" id="CHEBI:67033"/>
    </reaction>
    <physiologicalReaction direction="left-to-right" evidence="11">
        <dbReference type="Rhea" id="RHEA:36548"/>
    </physiologicalReaction>
</comment>